<organism evidence="1 2">
    <name type="scientific">Russula earlei</name>
    <dbReference type="NCBI Taxonomy" id="71964"/>
    <lineage>
        <taxon>Eukaryota</taxon>
        <taxon>Fungi</taxon>
        <taxon>Dikarya</taxon>
        <taxon>Basidiomycota</taxon>
        <taxon>Agaricomycotina</taxon>
        <taxon>Agaricomycetes</taxon>
        <taxon>Russulales</taxon>
        <taxon>Russulaceae</taxon>
        <taxon>Russula</taxon>
    </lineage>
</organism>
<feature type="non-terminal residue" evidence="1">
    <location>
        <position position="78"/>
    </location>
</feature>
<proteinExistence type="predicted"/>
<name>A0ACC0TXB7_9AGAM</name>
<comment type="caution">
    <text evidence="1">The sequence shown here is derived from an EMBL/GenBank/DDBJ whole genome shotgun (WGS) entry which is preliminary data.</text>
</comment>
<evidence type="ECO:0000313" key="2">
    <source>
        <dbReference type="Proteomes" id="UP001207468"/>
    </source>
</evidence>
<gene>
    <name evidence="1" type="ORF">F5148DRAFT_1235791</name>
</gene>
<sequence length="78" mass="8692">MSVTMARLPLQSFSFFSHPLALLCTLLCKFLSARVTTPSQDKTTRTPSDHQNQSCNCQSRIRDSTTSITAMTQPSRLV</sequence>
<protein>
    <submittedName>
        <fullName evidence="1">Uncharacterized protein</fullName>
    </submittedName>
</protein>
<dbReference type="EMBL" id="JAGFNK010000334">
    <property type="protein sequence ID" value="KAI9452497.1"/>
    <property type="molecule type" value="Genomic_DNA"/>
</dbReference>
<evidence type="ECO:0000313" key="1">
    <source>
        <dbReference type="EMBL" id="KAI9452497.1"/>
    </source>
</evidence>
<reference evidence="1" key="1">
    <citation type="submission" date="2021-03" db="EMBL/GenBank/DDBJ databases">
        <title>Evolutionary priming and transition to the ectomycorrhizal habit in an iconic lineage of mushroom-forming fungi: is preadaptation a requirement?</title>
        <authorList>
            <consortium name="DOE Joint Genome Institute"/>
            <person name="Looney B.P."/>
            <person name="Miyauchi S."/>
            <person name="Morin E."/>
            <person name="Drula E."/>
            <person name="Courty P.E."/>
            <person name="Chicoki N."/>
            <person name="Fauchery L."/>
            <person name="Kohler A."/>
            <person name="Kuo A."/>
            <person name="LaButti K."/>
            <person name="Pangilinan J."/>
            <person name="Lipzen A."/>
            <person name="Riley R."/>
            <person name="Andreopoulos W."/>
            <person name="He G."/>
            <person name="Johnson J."/>
            <person name="Barry K.W."/>
            <person name="Grigoriev I.V."/>
            <person name="Nagy L."/>
            <person name="Hibbett D."/>
            <person name="Henrissat B."/>
            <person name="Matheny P.B."/>
            <person name="Labbe J."/>
            <person name="Martin A.F."/>
        </authorList>
    </citation>
    <scope>NUCLEOTIDE SEQUENCE</scope>
    <source>
        <strain evidence="1">BPL698</strain>
    </source>
</reference>
<keyword evidence="2" id="KW-1185">Reference proteome</keyword>
<dbReference type="Proteomes" id="UP001207468">
    <property type="component" value="Unassembled WGS sequence"/>
</dbReference>
<accession>A0ACC0TXB7</accession>